<proteinExistence type="predicted"/>
<accession>A0A670IAA9</accession>
<evidence type="ECO:0000313" key="4">
    <source>
        <dbReference type="Proteomes" id="UP000472272"/>
    </source>
</evidence>
<evidence type="ECO:0000313" key="3">
    <source>
        <dbReference type="Ensembl" id="ENSPMRP00000008614.1"/>
    </source>
</evidence>
<keyword evidence="2" id="KW-1133">Transmembrane helix</keyword>
<sequence>ISASDTPKSKLETSSFPPVSTPAPAPKPLSKRSCCHFSGSCFAPLPRPRPPPARPPPPRWLRFSLIMSSRDISILSPMMAAPSGSRGLHFRPRYTGDRISTPWSAPPTETELVYLHLLAFILCFYLYFLVFLSFP</sequence>
<name>A0A670IAA9_PODMU</name>
<feature type="transmembrane region" description="Helical" evidence="2">
    <location>
        <begin position="113"/>
        <end position="134"/>
    </location>
</feature>
<dbReference type="AlphaFoldDB" id="A0A670IAA9"/>
<dbReference type="Proteomes" id="UP000472272">
    <property type="component" value="Chromosome 2"/>
</dbReference>
<evidence type="ECO:0000256" key="1">
    <source>
        <dbReference type="SAM" id="MobiDB-lite"/>
    </source>
</evidence>
<keyword evidence="2" id="KW-0472">Membrane</keyword>
<dbReference type="Ensembl" id="ENSPMRT00000009205.1">
    <property type="protein sequence ID" value="ENSPMRP00000008614.1"/>
    <property type="gene ID" value="ENSPMRG00000005818.1"/>
</dbReference>
<keyword evidence="2" id="KW-0812">Transmembrane</keyword>
<reference evidence="3 4" key="1">
    <citation type="journal article" date="2019" name="Proc. Natl. Acad. Sci. U.S.A.">
        <title>Regulatory changes in pterin and carotenoid genes underlie balanced color polymorphisms in the wall lizard.</title>
        <authorList>
            <person name="Andrade P."/>
            <person name="Pinho C."/>
            <person name="Perez I de Lanuza G."/>
            <person name="Afonso S."/>
            <person name="Brejcha J."/>
            <person name="Rubin C.J."/>
            <person name="Wallerman O."/>
            <person name="Pereira P."/>
            <person name="Sabatino S.J."/>
            <person name="Bellati A."/>
            <person name="Pellitteri-Rosa D."/>
            <person name="Bosakova Z."/>
            <person name="Bunikis I."/>
            <person name="Carretero M.A."/>
            <person name="Feiner N."/>
            <person name="Marsik P."/>
            <person name="Pauperio F."/>
            <person name="Salvi D."/>
            <person name="Soler L."/>
            <person name="While G.M."/>
            <person name="Uller T."/>
            <person name="Font E."/>
            <person name="Andersson L."/>
            <person name="Carneiro M."/>
        </authorList>
    </citation>
    <scope>NUCLEOTIDE SEQUENCE</scope>
</reference>
<feature type="region of interest" description="Disordered" evidence="1">
    <location>
        <begin position="1"/>
        <end position="32"/>
    </location>
</feature>
<organism evidence="3 4">
    <name type="scientific">Podarcis muralis</name>
    <name type="common">Wall lizard</name>
    <name type="synonym">Lacerta muralis</name>
    <dbReference type="NCBI Taxonomy" id="64176"/>
    <lineage>
        <taxon>Eukaryota</taxon>
        <taxon>Metazoa</taxon>
        <taxon>Chordata</taxon>
        <taxon>Craniata</taxon>
        <taxon>Vertebrata</taxon>
        <taxon>Euteleostomi</taxon>
        <taxon>Lepidosauria</taxon>
        <taxon>Squamata</taxon>
        <taxon>Bifurcata</taxon>
        <taxon>Unidentata</taxon>
        <taxon>Episquamata</taxon>
        <taxon>Laterata</taxon>
        <taxon>Lacertibaenia</taxon>
        <taxon>Lacertidae</taxon>
        <taxon>Podarcis</taxon>
    </lineage>
</organism>
<dbReference type="GeneTree" id="ENSGT00950000184814"/>
<dbReference type="OMA" id="PLCCLFC"/>
<keyword evidence="4" id="KW-1185">Reference proteome</keyword>
<reference evidence="3" key="2">
    <citation type="submission" date="2025-08" db="UniProtKB">
        <authorList>
            <consortium name="Ensembl"/>
        </authorList>
    </citation>
    <scope>IDENTIFICATION</scope>
</reference>
<evidence type="ECO:0000256" key="2">
    <source>
        <dbReference type="SAM" id="Phobius"/>
    </source>
</evidence>
<reference evidence="3" key="3">
    <citation type="submission" date="2025-09" db="UniProtKB">
        <authorList>
            <consortium name="Ensembl"/>
        </authorList>
    </citation>
    <scope>IDENTIFICATION</scope>
</reference>
<protein>
    <submittedName>
        <fullName evidence="3">Uncharacterized protein</fullName>
    </submittedName>
</protein>